<dbReference type="SUPFAM" id="SSF111369">
    <property type="entry name" value="HlyD-like secretion proteins"/>
    <property type="match status" value="1"/>
</dbReference>
<dbReference type="RefSeq" id="WP_090198350.1">
    <property type="nucleotide sequence ID" value="NZ_LT629785.1"/>
</dbReference>
<dbReference type="GO" id="GO:1990281">
    <property type="term" value="C:efflux pump complex"/>
    <property type="evidence" value="ECO:0007669"/>
    <property type="project" value="TreeGrafter"/>
</dbReference>
<feature type="domain" description="Multidrug resistance protein MdtA-like barrel-sandwich hybrid" evidence="3">
    <location>
        <begin position="70"/>
        <end position="229"/>
    </location>
</feature>
<reference evidence="5" key="1">
    <citation type="submission" date="2016-10" db="EMBL/GenBank/DDBJ databases">
        <authorList>
            <person name="Varghese N."/>
            <person name="Submissions S."/>
        </authorList>
    </citation>
    <scope>NUCLEOTIDE SEQUENCE [LARGE SCALE GENOMIC DNA]</scope>
    <source>
        <strain evidence="5">DSM 17875</strain>
    </source>
</reference>
<dbReference type="AlphaFoldDB" id="A0A1H2I417"/>
<name>A0A1H2I417_9PSED</name>
<feature type="coiled-coil region" evidence="2">
    <location>
        <begin position="178"/>
        <end position="205"/>
    </location>
</feature>
<proteinExistence type="inferred from homology"/>
<keyword evidence="5" id="KW-1185">Reference proteome</keyword>
<dbReference type="STRING" id="364197.SAMN05216296_3485"/>
<dbReference type="InterPro" id="IPR058625">
    <property type="entry name" value="MdtA-like_BSH"/>
</dbReference>
<comment type="similarity">
    <text evidence="1">Belongs to the membrane fusion protein (MFP) (TC 8.A.1) family.</text>
</comment>
<evidence type="ECO:0000256" key="1">
    <source>
        <dbReference type="ARBA" id="ARBA00009477"/>
    </source>
</evidence>
<dbReference type="Gene3D" id="2.40.50.100">
    <property type="match status" value="1"/>
</dbReference>
<evidence type="ECO:0000313" key="4">
    <source>
        <dbReference type="EMBL" id="SDU38883.1"/>
    </source>
</evidence>
<dbReference type="Proteomes" id="UP000243232">
    <property type="component" value="Chromosome I"/>
</dbReference>
<dbReference type="EMBL" id="LT629785">
    <property type="protein sequence ID" value="SDU38883.1"/>
    <property type="molecule type" value="Genomic_DNA"/>
</dbReference>
<dbReference type="Pfam" id="PF25917">
    <property type="entry name" value="BSH_RND"/>
    <property type="match status" value="1"/>
</dbReference>
<dbReference type="PANTHER" id="PTHR30469">
    <property type="entry name" value="MULTIDRUG RESISTANCE PROTEIN MDTA"/>
    <property type="match status" value="1"/>
</dbReference>
<dbReference type="GO" id="GO:0015562">
    <property type="term" value="F:efflux transmembrane transporter activity"/>
    <property type="evidence" value="ECO:0007669"/>
    <property type="project" value="TreeGrafter"/>
</dbReference>
<protein>
    <submittedName>
        <fullName evidence="4">HlyD family secretion protein</fullName>
    </submittedName>
</protein>
<sequence length="392" mass="42877">MRRRLLPIIILGCAIAGFMLLKATRPLAPELEIRERVWRIEALPASAVSTQPTLVLYGRIEAPDQLRAAAPVSGRVLQVNVRDGDRVAAGAVLAQLDPRDLQPRVAQARADVEREQIRHSGDRKAIAQEKILLDLAVTKQSRFEKLKNARLGAVSAYDQASEDVARIRLSLTQREQSIAEHPARLAQLQARLEEAERDAARGEIVAPFAARIGKVEVAAGDQVQAGQTLLRLYASDELFLRARVPAIYAEELRTALQRGEELKASADFGAVTIHAVLERISGEADARGVDVLLRIENDTHLPVGAFVNAVLERPAANEVFVVPFSALHGGERIYAVRDGRLVGTRVTRIGERREGDEVRLLVRSPEIASGELLMTTHLPNAIDGLAVEVLAQ</sequence>
<evidence type="ECO:0000259" key="3">
    <source>
        <dbReference type="Pfam" id="PF25917"/>
    </source>
</evidence>
<dbReference type="PANTHER" id="PTHR30469:SF15">
    <property type="entry name" value="HLYD FAMILY OF SECRETION PROTEINS"/>
    <property type="match status" value="1"/>
</dbReference>
<gene>
    <name evidence="4" type="ORF">SAMN05216296_3485</name>
</gene>
<organism evidence="4 5">
    <name type="scientific">Pseudomonas pohangensis</name>
    <dbReference type="NCBI Taxonomy" id="364197"/>
    <lineage>
        <taxon>Bacteria</taxon>
        <taxon>Pseudomonadati</taxon>
        <taxon>Pseudomonadota</taxon>
        <taxon>Gammaproteobacteria</taxon>
        <taxon>Pseudomonadales</taxon>
        <taxon>Pseudomonadaceae</taxon>
        <taxon>Pseudomonas</taxon>
    </lineage>
</organism>
<dbReference type="Gene3D" id="1.10.287.470">
    <property type="entry name" value="Helix hairpin bin"/>
    <property type="match status" value="1"/>
</dbReference>
<dbReference type="OrthoDB" id="8524475at2"/>
<evidence type="ECO:0000256" key="2">
    <source>
        <dbReference type="SAM" id="Coils"/>
    </source>
</evidence>
<keyword evidence="2" id="KW-0175">Coiled coil</keyword>
<dbReference type="Gene3D" id="2.40.30.170">
    <property type="match status" value="1"/>
</dbReference>
<accession>A0A1H2I417</accession>
<evidence type="ECO:0000313" key="5">
    <source>
        <dbReference type="Proteomes" id="UP000243232"/>
    </source>
</evidence>